<evidence type="ECO:0000256" key="2">
    <source>
        <dbReference type="SAM" id="MobiDB-lite"/>
    </source>
</evidence>
<reference evidence="4 5" key="1">
    <citation type="submission" date="2016-10" db="EMBL/GenBank/DDBJ databases">
        <authorList>
            <person name="de Groot N.N."/>
        </authorList>
    </citation>
    <scope>NUCLEOTIDE SEQUENCE [LARGE SCALE GENOMIC DNA]</scope>
    <source>
        <strain evidence="4 5">IBRC-M10015</strain>
    </source>
</reference>
<dbReference type="InterPro" id="IPR001789">
    <property type="entry name" value="Sig_transdc_resp-reg_receiver"/>
</dbReference>
<feature type="region of interest" description="Disordered" evidence="2">
    <location>
        <begin position="58"/>
        <end position="79"/>
    </location>
</feature>
<dbReference type="SUPFAM" id="SSF52172">
    <property type="entry name" value="CheY-like"/>
    <property type="match status" value="1"/>
</dbReference>
<dbReference type="GO" id="GO:0000160">
    <property type="term" value="P:phosphorelay signal transduction system"/>
    <property type="evidence" value="ECO:0007669"/>
    <property type="project" value="InterPro"/>
</dbReference>
<feature type="domain" description="Response regulatory" evidence="3">
    <location>
        <begin position="9"/>
        <end position="79"/>
    </location>
</feature>
<evidence type="ECO:0000256" key="1">
    <source>
        <dbReference type="PROSITE-ProRule" id="PRU00169"/>
    </source>
</evidence>
<gene>
    <name evidence="4" type="ORF">SAMN05216226_11827</name>
</gene>
<protein>
    <recommendedName>
        <fullName evidence="3">Response regulatory domain-containing protein</fullName>
    </recommendedName>
</protein>
<dbReference type="PROSITE" id="PS50110">
    <property type="entry name" value="RESPONSE_REGULATORY"/>
    <property type="match status" value="1"/>
</dbReference>
<organism evidence="4 5">
    <name type="scientific">Halovenus aranensis</name>
    <dbReference type="NCBI Taxonomy" id="890420"/>
    <lineage>
        <taxon>Archaea</taxon>
        <taxon>Methanobacteriati</taxon>
        <taxon>Methanobacteriota</taxon>
        <taxon>Stenosarchaea group</taxon>
        <taxon>Halobacteria</taxon>
        <taxon>Halobacteriales</taxon>
        <taxon>Haloarculaceae</taxon>
        <taxon>Halovenus</taxon>
    </lineage>
</organism>
<dbReference type="Gene3D" id="3.40.50.2300">
    <property type="match status" value="1"/>
</dbReference>
<keyword evidence="5" id="KW-1185">Reference proteome</keyword>
<proteinExistence type="predicted"/>
<dbReference type="RefSeq" id="WP_092704530.1">
    <property type="nucleotide sequence ID" value="NZ_FNFC01000018.1"/>
</dbReference>
<evidence type="ECO:0000259" key="3">
    <source>
        <dbReference type="PROSITE" id="PS50110"/>
    </source>
</evidence>
<evidence type="ECO:0000313" key="5">
    <source>
        <dbReference type="Proteomes" id="UP000198856"/>
    </source>
</evidence>
<sequence length="79" mass="8796">MDTTTSETTILLVDDEQDVADAYTAQLQSDYDTRTAYGGEDALERVDDEVDVVTDFENPSQAPQAFERITGRDNYRSGP</sequence>
<dbReference type="Proteomes" id="UP000198856">
    <property type="component" value="Unassembled WGS sequence"/>
</dbReference>
<dbReference type="STRING" id="890420.SAMN05216226_11827"/>
<comment type="caution">
    <text evidence="1">Lacks conserved residue(s) required for the propagation of feature annotation.</text>
</comment>
<evidence type="ECO:0000313" key="4">
    <source>
        <dbReference type="EMBL" id="SDK10350.1"/>
    </source>
</evidence>
<dbReference type="InterPro" id="IPR011006">
    <property type="entry name" value="CheY-like_superfamily"/>
</dbReference>
<dbReference type="EMBL" id="FNFC01000018">
    <property type="protein sequence ID" value="SDK10350.1"/>
    <property type="molecule type" value="Genomic_DNA"/>
</dbReference>
<accession>A0A1G8Z823</accession>
<feature type="compositionally biased region" description="Basic and acidic residues" evidence="2">
    <location>
        <begin position="69"/>
        <end position="79"/>
    </location>
</feature>
<name>A0A1G8Z823_9EURY</name>
<dbReference type="AlphaFoldDB" id="A0A1G8Z823"/>